<evidence type="ECO:0000256" key="1">
    <source>
        <dbReference type="ARBA" id="ARBA00004286"/>
    </source>
</evidence>
<feature type="region of interest" description="Disordered" evidence="8">
    <location>
        <begin position="145"/>
        <end position="200"/>
    </location>
</feature>
<dbReference type="PROSITE" id="PS50868">
    <property type="entry name" value="POST_SET"/>
    <property type="match status" value="1"/>
</dbReference>
<keyword evidence="11" id="KW-1185">Reference proteome</keyword>
<dbReference type="Pfam" id="PF00856">
    <property type="entry name" value="SET"/>
    <property type="match status" value="1"/>
</dbReference>
<dbReference type="PANTHER" id="PTHR46223">
    <property type="entry name" value="HISTONE-LYSINE N-METHYLTRANSFERASE SUV39H"/>
    <property type="match status" value="1"/>
</dbReference>
<dbReference type="WBParaSite" id="Csp11.Scaffold630.g22101.t1">
    <property type="protein sequence ID" value="Csp11.Scaffold630.g22101.t1"/>
    <property type="gene ID" value="Csp11.Scaffold630.g22101"/>
</dbReference>
<keyword evidence="7" id="KW-0862">Zinc</keyword>
<dbReference type="STRING" id="1561998.A0A1I7V3S3"/>
<evidence type="ECO:0000259" key="9">
    <source>
        <dbReference type="PROSITE" id="PS50280"/>
    </source>
</evidence>
<evidence type="ECO:0000256" key="6">
    <source>
        <dbReference type="ARBA" id="ARBA00022723"/>
    </source>
</evidence>
<keyword evidence="5" id="KW-0949">S-adenosyl-L-methionine</keyword>
<evidence type="ECO:0000256" key="4">
    <source>
        <dbReference type="ARBA" id="ARBA00022679"/>
    </source>
</evidence>
<dbReference type="Proteomes" id="UP000095282">
    <property type="component" value="Unplaced"/>
</dbReference>
<evidence type="ECO:0000256" key="7">
    <source>
        <dbReference type="ARBA" id="ARBA00022833"/>
    </source>
</evidence>
<evidence type="ECO:0000313" key="11">
    <source>
        <dbReference type="Proteomes" id="UP000095282"/>
    </source>
</evidence>
<dbReference type="GO" id="GO:0005694">
    <property type="term" value="C:chromosome"/>
    <property type="evidence" value="ECO:0007669"/>
    <property type="project" value="UniProtKB-SubCell"/>
</dbReference>
<dbReference type="GO" id="GO:0008168">
    <property type="term" value="F:methyltransferase activity"/>
    <property type="evidence" value="ECO:0007669"/>
    <property type="project" value="UniProtKB-KW"/>
</dbReference>
<dbReference type="InterPro" id="IPR050973">
    <property type="entry name" value="H3K9_Histone-Lys_N-MTase"/>
</dbReference>
<keyword evidence="3" id="KW-0489">Methyltransferase</keyword>
<sequence length="641" mass="73360">MAPQNRSGKSTLKVSRCRFEHRQLTLRDEVALIFIKQRKHLFMKNEQPKRDQYEEMKMEIEKSAEEYGYNSKFEGGLATNDTDYLMELAENSKAALKNMMNRLIVKKRMNKKKMEEELRKWSNYDGTKFFRKCLEEDEMRMWEEQEQIDEMEVPPEGESADEEENMEEEKEEVDENMPPSEEDKEDLNGEEIDSKTDEKTFPEEIALEEEGEPINYVAIVINQTNEQVPQANNVKIVPKLPQKVPFACAQSIFALQQGTVIFPNYPGVPNKKFEAKDLMNFGTMPIQTVFEDREKPGHWTVLFEAVNDRFGISEELLKQFAPEALNKAKTMVKFFESLEAGALGNDFRFGSTPLFRHFQDVSFIHSKIHEKFGMGSVTYMACDPSQAPPLYQNTPVNLMKADVYKACMTRRENKPFVMKGDLLVAIPKGCENPDGCMCNEKFEAHYKKRCNQNLEPNSEGLLDLSGLDVTIMRILIECSDDCGCSFNCPRRQVQRRKTPPTVVFHDGDIGYTLRALEKIVPGQFIGEYTGLLKVPKVKDDHSYEASVRVMNPNLVICAREAGSVVRFMSHSCDPSAVFIVTHSREKETDLLIPRLAVFALKEINIGDPITIKYYNKKDLKGVKRSIKCLCGSSNCIGYLPG</sequence>
<accession>A0A1I7V3S3</accession>
<dbReference type="SUPFAM" id="SSF82199">
    <property type="entry name" value="SET domain"/>
    <property type="match status" value="1"/>
</dbReference>
<dbReference type="eggNOG" id="KOG1141">
    <property type="taxonomic scope" value="Eukaryota"/>
</dbReference>
<dbReference type="GO" id="GO:0032259">
    <property type="term" value="P:methylation"/>
    <property type="evidence" value="ECO:0007669"/>
    <property type="project" value="UniProtKB-KW"/>
</dbReference>
<dbReference type="GO" id="GO:0046872">
    <property type="term" value="F:metal ion binding"/>
    <property type="evidence" value="ECO:0007669"/>
    <property type="project" value="UniProtKB-KW"/>
</dbReference>
<feature type="compositionally biased region" description="Acidic residues" evidence="8">
    <location>
        <begin position="145"/>
        <end position="191"/>
    </location>
</feature>
<evidence type="ECO:0000256" key="2">
    <source>
        <dbReference type="ARBA" id="ARBA00022454"/>
    </source>
</evidence>
<dbReference type="InterPro" id="IPR003616">
    <property type="entry name" value="Post-SET_dom"/>
</dbReference>
<dbReference type="PANTHER" id="PTHR46223:SF3">
    <property type="entry name" value="HISTONE-LYSINE N-METHYLTRANSFERASE SET-23"/>
    <property type="match status" value="1"/>
</dbReference>
<feature type="domain" description="SET" evidence="9">
    <location>
        <begin position="491"/>
        <end position="614"/>
    </location>
</feature>
<comment type="subcellular location">
    <subcellularLocation>
        <location evidence="1">Chromosome</location>
    </subcellularLocation>
</comment>
<evidence type="ECO:0000256" key="5">
    <source>
        <dbReference type="ARBA" id="ARBA00022691"/>
    </source>
</evidence>
<dbReference type="InterPro" id="IPR001214">
    <property type="entry name" value="SET_dom"/>
</dbReference>
<dbReference type="AlphaFoldDB" id="A0A1I7V3S3"/>
<dbReference type="eggNOG" id="KOG1082">
    <property type="taxonomic scope" value="Eukaryota"/>
</dbReference>
<evidence type="ECO:0000256" key="3">
    <source>
        <dbReference type="ARBA" id="ARBA00022603"/>
    </source>
</evidence>
<keyword evidence="2" id="KW-0158">Chromosome</keyword>
<organism evidence="11 12">
    <name type="scientific">Caenorhabditis tropicalis</name>
    <dbReference type="NCBI Taxonomy" id="1561998"/>
    <lineage>
        <taxon>Eukaryota</taxon>
        <taxon>Metazoa</taxon>
        <taxon>Ecdysozoa</taxon>
        <taxon>Nematoda</taxon>
        <taxon>Chromadorea</taxon>
        <taxon>Rhabditida</taxon>
        <taxon>Rhabditina</taxon>
        <taxon>Rhabditomorpha</taxon>
        <taxon>Rhabditoidea</taxon>
        <taxon>Rhabditidae</taxon>
        <taxon>Peloderinae</taxon>
        <taxon>Caenorhabditis</taxon>
    </lineage>
</organism>
<proteinExistence type="predicted"/>
<protein>
    <submittedName>
        <fullName evidence="12">Histone-lysine N-methyltransferase</fullName>
    </submittedName>
</protein>
<keyword evidence="6" id="KW-0479">Metal-binding</keyword>
<feature type="domain" description="Post-SET" evidence="10">
    <location>
        <begin position="624"/>
        <end position="640"/>
    </location>
</feature>
<dbReference type="PROSITE" id="PS50280">
    <property type="entry name" value="SET"/>
    <property type="match status" value="1"/>
</dbReference>
<keyword evidence="4" id="KW-0808">Transferase</keyword>
<evidence type="ECO:0000256" key="8">
    <source>
        <dbReference type="SAM" id="MobiDB-lite"/>
    </source>
</evidence>
<name>A0A1I7V3S3_9PELO</name>
<reference evidence="12" key="1">
    <citation type="submission" date="2016-11" db="UniProtKB">
        <authorList>
            <consortium name="WormBaseParasite"/>
        </authorList>
    </citation>
    <scope>IDENTIFICATION</scope>
</reference>
<evidence type="ECO:0000313" key="12">
    <source>
        <dbReference type="WBParaSite" id="Csp11.Scaffold630.g22101.t1"/>
    </source>
</evidence>
<dbReference type="SMART" id="SM00317">
    <property type="entry name" value="SET"/>
    <property type="match status" value="1"/>
</dbReference>
<dbReference type="InterPro" id="IPR046341">
    <property type="entry name" value="SET_dom_sf"/>
</dbReference>
<dbReference type="Gene3D" id="2.170.270.10">
    <property type="entry name" value="SET domain"/>
    <property type="match status" value="1"/>
</dbReference>
<evidence type="ECO:0000259" key="10">
    <source>
        <dbReference type="PROSITE" id="PS50868"/>
    </source>
</evidence>